<gene>
    <name evidence="3" type="ORF">HN018_04845</name>
</gene>
<proteinExistence type="inferred from homology"/>
<dbReference type="PANTHER" id="PTHR43639:SF1">
    <property type="entry name" value="SHORT-CHAIN DEHYDROGENASE_REDUCTASE FAMILY PROTEIN"/>
    <property type="match status" value="1"/>
</dbReference>
<dbReference type="Proteomes" id="UP000500767">
    <property type="component" value="Chromosome"/>
</dbReference>
<dbReference type="InterPro" id="IPR036291">
    <property type="entry name" value="NAD(P)-bd_dom_sf"/>
</dbReference>
<sequence>MSVIWPIPSSVPRAVLVTGGAARLGRAIALAFAECGFAVAIHCRHGHEEAQQTMETIEAIGVKGVLLEGDLSQEHEVAGLVGRAGAAIGPLGVLVNNASTFERDEWHDADRASWDRHMEPNLRAPFRLMQDFARGLPADAEGMVLNMLDQRVWSPTPHFVSYSLSKAGLWALTQSMALALAPRRIRVNAIGPGPALPSPRQSDAQFRAQCESVPLGRGTSPGEVARAALSLLCLPSVTGQMLALDGGQHMQWHPAPGAGGAFQE</sequence>
<keyword evidence="4" id="KW-1185">Reference proteome</keyword>
<dbReference type="PRINTS" id="PR00080">
    <property type="entry name" value="SDRFAMILY"/>
</dbReference>
<evidence type="ECO:0000313" key="4">
    <source>
        <dbReference type="Proteomes" id="UP000500767"/>
    </source>
</evidence>
<dbReference type="AlphaFoldDB" id="A0A6M8HM71"/>
<evidence type="ECO:0000256" key="1">
    <source>
        <dbReference type="ARBA" id="ARBA00006484"/>
    </source>
</evidence>
<accession>A0A6M8HM71</accession>
<dbReference type="KEGG" id="lck:HN018_04845"/>
<dbReference type="Pfam" id="PF13561">
    <property type="entry name" value="adh_short_C2"/>
    <property type="match status" value="1"/>
</dbReference>
<dbReference type="EMBL" id="CP053708">
    <property type="protein sequence ID" value="QKE89455.1"/>
    <property type="molecule type" value="Genomic_DNA"/>
</dbReference>
<reference evidence="3 4" key="1">
    <citation type="journal article" date="2014" name="World J. Microbiol. Biotechnol.">
        <title>Biodiversity and physiological characteristics of Antarctic and Arctic lichens-associated bacteria.</title>
        <authorList>
            <person name="Lee Y.M."/>
            <person name="Kim E.H."/>
            <person name="Lee H.K."/>
            <person name="Hong S.G."/>
        </authorList>
    </citation>
    <scope>NUCLEOTIDE SEQUENCE [LARGE SCALE GENOMIC DNA]</scope>
    <source>
        <strain evidence="3 4">PAMC 26569</strain>
    </source>
</reference>
<evidence type="ECO:0000313" key="3">
    <source>
        <dbReference type="EMBL" id="QKE89455.1"/>
    </source>
</evidence>
<dbReference type="GO" id="GO:0016491">
    <property type="term" value="F:oxidoreductase activity"/>
    <property type="evidence" value="ECO:0007669"/>
    <property type="project" value="UniProtKB-KW"/>
</dbReference>
<dbReference type="PANTHER" id="PTHR43639">
    <property type="entry name" value="OXIDOREDUCTASE, SHORT-CHAIN DEHYDROGENASE/REDUCTASE FAMILY (AFU_ORTHOLOGUE AFUA_5G02870)"/>
    <property type="match status" value="1"/>
</dbReference>
<protein>
    <submittedName>
        <fullName evidence="3">SDR family oxidoreductase</fullName>
    </submittedName>
</protein>
<organism evidence="3 4">
    <name type="scientific">Lichenicola cladoniae</name>
    <dbReference type="NCBI Taxonomy" id="1484109"/>
    <lineage>
        <taxon>Bacteria</taxon>
        <taxon>Pseudomonadati</taxon>
        <taxon>Pseudomonadota</taxon>
        <taxon>Alphaproteobacteria</taxon>
        <taxon>Acetobacterales</taxon>
        <taxon>Acetobacteraceae</taxon>
        <taxon>Lichenicola</taxon>
    </lineage>
</organism>
<evidence type="ECO:0000256" key="2">
    <source>
        <dbReference type="ARBA" id="ARBA00023002"/>
    </source>
</evidence>
<name>A0A6M8HM71_9PROT</name>
<comment type="similarity">
    <text evidence="1">Belongs to the short-chain dehydrogenases/reductases (SDR) family.</text>
</comment>
<dbReference type="SUPFAM" id="SSF51735">
    <property type="entry name" value="NAD(P)-binding Rossmann-fold domains"/>
    <property type="match status" value="1"/>
</dbReference>
<dbReference type="Gene3D" id="3.40.50.720">
    <property type="entry name" value="NAD(P)-binding Rossmann-like Domain"/>
    <property type="match status" value="1"/>
</dbReference>
<dbReference type="PRINTS" id="PR00081">
    <property type="entry name" value="GDHRDH"/>
</dbReference>
<keyword evidence="2" id="KW-0560">Oxidoreductase</keyword>
<dbReference type="InterPro" id="IPR002347">
    <property type="entry name" value="SDR_fam"/>
</dbReference>
<dbReference type="NCBIfam" id="NF006597">
    <property type="entry name" value="PRK09134.1"/>
    <property type="match status" value="1"/>
</dbReference>
<dbReference type="RefSeq" id="WP_171834449.1">
    <property type="nucleotide sequence ID" value="NZ_CP053708.1"/>
</dbReference>